<sequence length="132" mass="15029">MAMNTLVRSTTFSLDRRFDAYEPLDQSGEMGAEENSGWRTFSKRNKESHKMITSFSYRRDRARKRQIFLRTYKLGSVNTSEQSTSGKLKKVFGKVKTVVVTVVAFARIGSLRSWNCRSAVCGSSPVPVRKSY</sequence>
<evidence type="ECO:0000313" key="1">
    <source>
        <dbReference type="EMBL" id="KAK9284784.1"/>
    </source>
</evidence>
<accession>A0AAP0WY16</accession>
<proteinExistence type="predicted"/>
<comment type="caution">
    <text evidence="1">The sequence shown here is derived from an EMBL/GenBank/DDBJ whole genome shotgun (WGS) entry which is preliminary data.</text>
</comment>
<keyword evidence="2" id="KW-1185">Reference proteome</keyword>
<gene>
    <name evidence="1" type="ORF">L1049_023961</name>
</gene>
<evidence type="ECO:0000313" key="2">
    <source>
        <dbReference type="Proteomes" id="UP001415857"/>
    </source>
</evidence>
<organism evidence="1 2">
    <name type="scientific">Liquidambar formosana</name>
    <name type="common">Formosan gum</name>
    <dbReference type="NCBI Taxonomy" id="63359"/>
    <lineage>
        <taxon>Eukaryota</taxon>
        <taxon>Viridiplantae</taxon>
        <taxon>Streptophyta</taxon>
        <taxon>Embryophyta</taxon>
        <taxon>Tracheophyta</taxon>
        <taxon>Spermatophyta</taxon>
        <taxon>Magnoliopsida</taxon>
        <taxon>eudicotyledons</taxon>
        <taxon>Gunneridae</taxon>
        <taxon>Pentapetalae</taxon>
        <taxon>Saxifragales</taxon>
        <taxon>Altingiaceae</taxon>
        <taxon>Liquidambar</taxon>
    </lineage>
</organism>
<name>A0AAP0WY16_LIQFO</name>
<protein>
    <submittedName>
        <fullName evidence="1">Uncharacterized protein</fullName>
    </submittedName>
</protein>
<dbReference type="EMBL" id="JBBPBK010000005">
    <property type="protein sequence ID" value="KAK9284784.1"/>
    <property type="molecule type" value="Genomic_DNA"/>
</dbReference>
<dbReference type="AlphaFoldDB" id="A0AAP0WY16"/>
<dbReference type="Proteomes" id="UP001415857">
    <property type="component" value="Unassembled WGS sequence"/>
</dbReference>
<reference evidence="1 2" key="1">
    <citation type="journal article" date="2024" name="Plant J.">
        <title>Genome sequences and population genomics reveal climatic adaptation and genomic divergence between two closely related sweetgum species.</title>
        <authorList>
            <person name="Xu W.Q."/>
            <person name="Ren C.Q."/>
            <person name="Zhang X.Y."/>
            <person name="Comes H.P."/>
            <person name="Liu X.H."/>
            <person name="Li Y.G."/>
            <person name="Kettle C.J."/>
            <person name="Jalonen R."/>
            <person name="Gaisberger H."/>
            <person name="Ma Y.Z."/>
            <person name="Qiu Y.X."/>
        </authorList>
    </citation>
    <scope>NUCLEOTIDE SEQUENCE [LARGE SCALE GENOMIC DNA]</scope>
    <source>
        <strain evidence="1">Hangzhou</strain>
    </source>
</reference>